<proteinExistence type="predicted"/>
<comment type="caution">
    <text evidence="2">The sequence shown here is derived from an EMBL/GenBank/DDBJ whole genome shotgun (WGS) entry which is preliminary data.</text>
</comment>
<evidence type="ECO:0000313" key="2">
    <source>
        <dbReference type="EMBL" id="KAG9266243.1"/>
    </source>
</evidence>
<keyword evidence="1" id="KW-0472">Membrane</keyword>
<reference evidence="2 3" key="1">
    <citation type="submission" date="2021-07" db="EMBL/GenBank/DDBJ databases">
        <authorList>
            <person name="Imarazene B."/>
            <person name="Zahm M."/>
            <person name="Klopp C."/>
            <person name="Cabau C."/>
            <person name="Beille S."/>
            <person name="Jouanno E."/>
            <person name="Castinel A."/>
            <person name="Lluch J."/>
            <person name="Gil L."/>
            <person name="Kuchtly C."/>
            <person name="Lopez Roques C."/>
            <person name="Donnadieu C."/>
            <person name="Parrinello H."/>
            <person name="Journot L."/>
            <person name="Du K."/>
            <person name="Schartl M."/>
            <person name="Retaux S."/>
            <person name="Guiguen Y."/>
        </authorList>
    </citation>
    <scope>NUCLEOTIDE SEQUENCE [LARGE SCALE GENOMIC DNA]</scope>
    <source>
        <strain evidence="2">Pach_M1</strain>
        <tissue evidence="2">Testis</tissue>
    </source>
</reference>
<feature type="transmembrane region" description="Helical" evidence="1">
    <location>
        <begin position="6"/>
        <end position="25"/>
    </location>
</feature>
<dbReference type="EMBL" id="JAICCE010000017">
    <property type="protein sequence ID" value="KAG9266243.1"/>
    <property type="molecule type" value="Genomic_DNA"/>
</dbReference>
<gene>
    <name evidence="2" type="ORF">AMEX_G20767</name>
</gene>
<accession>A0A8T2L3W1</accession>
<sequence>MDPAVLIFLLYVMIAHELVCGLVQYRRQAARPRKRALPLSCCSSSRVCHGTWRVSSKSFRADGRDWKKSVRIVRKA</sequence>
<evidence type="ECO:0000313" key="3">
    <source>
        <dbReference type="Proteomes" id="UP000752171"/>
    </source>
</evidence>
<name>A0A8T2L3W1_ASTMX</name>
<dbReference type="AlphaFoldDB" id="A0A8T2L3W1"/>
<dbReference type="Proteomes" id="UP000752171">
    <property type="component" value="Unassembled WGS sequence"/>
</dbReference>
<organism evidence="2 3">
    <name type="scientific">Astyanax mexicanus</name>
    <name type="common">Blind cave fish</name>
    <name type="synonym">Astyanax fasciatus mexicanus</name>
    <dbReference type="NCBI Taxonomy" id="7994"/>
    <lineage>
        <taxon>Eukaryota</taxon>
        <taxon>Metazoa</taxon>
        <taxon>Chordata</taxon>
        <taxon>Craniata</taxon>
        <taxon>Vertebrata</taxon>
        <taxon>Euteleostomi</taxon>
        <taxon>Actinopterygii</taxon>
        <taxon>Neopterygii</taxon>
        <taxon>Teleostei</taxon>
        <taxon>Ostariophysi</taxon>
        <taxon>Characiformes</taxon>
        <taxon>Characoidei</taxon>
        <taxon>Acestrorhamphidae</taxon>
        <taxon>Acestrorhamphinae</taxon>
        <taxon>Astyanax</taxon>
    </lineage>
</organism>
<evidence type="ECO:0000256" key="1">
    <source>
        <dbReference type="SAM" id="Phobius"/>
    </source>
</evidence>
<keyword evidence="1" id="KW-0812">Transmembrane</keyword>
<keyword evidence="1" id="KW-1133">Transmembrane helix</keyword>
<protein>
    <submittedName>
        <fullName evidence="2">Uncharacterized protein</fullName>
    </submittedName>
</protein>